<protein>
    <recommendedName>
        <fullName evidence="4">Polysaccharide biosynthesis protein</fullName>
    </recommendedName>
</protein>
<feature type="transmembrane region" description="Helical" evidence="1">
    <location>
        <begin position="327"/>
        <end position="344"/>
    </location>
</feature>
<evidence type="ECO:0000256" key="1">
    <source>
        <dbReference type="SAM" id="Phobius"/>
    </source>
</evidence>
<feature type="transmembrane region" description="Helical" evidence="1">
    <location>
        <begin position="83"/>
        <end position="104"/>
    </location>
</feature>
<keyword evidence="3" id="KW-1185">Reference proteome</keyword>
<feature type="transmembrane region" description="Helical" evidence="1">
    <location>
        <begin position="146"/>
        <end position="161"/>
    </location>
</feature>
<evidence type="ECO:0008006" key="4">
    <source>
        <dbReference type="Google" id="ProtNLM"/>
    </source>
</evidence>
<evidence type="ECO:0000313" key="3">
    <source>
        <dbReference type="Proteomes" id="UP000316727"/>
    </source>
</evidence>
<feature type="transmembrane region" description="Helical" evidence="1">
    <location>
        <begin position="356"/>
        <end position="377"/>
    </location>
</feature>
<feature type="transmembrane region" description="Helical" evidence="1">
    <location>
        <begin position="383"/>
        <end position="402"/>
    </location>
</feature>
<feature type="transmembrane region" description="Helical" evidence="1">
    <location>
        <begin position="213"/>
        <end position="238"/>
    </location>
</feature>
<feature type="transmembrane region" description="Helical" evidence="1">
    <location>
        <begin position="287"/>
        <end position="315"/>
    </location>
</feature>
<organism evidence="2 3">
    <name type="scientific">Pontibacter mangrovi</name>
    <dbReference type="NCBI Taxonomy" id="2589816"/>
    <lineage>
        <taxon>Bacteria</taxon>
        <taxon>Pseudomonadati</taxon>
        <taxon>Bacteroidota</taxon>
        <taxon>Cytophagia</taxon>
        <taxon>Cytophagales</taxon>
        <taxon>Hymenobacteraceae</taxon>
        <taxon>Pontibacter</taxon>
    </lineage>
</organism>
<sequence>MLPQKFQNIAWQLAGAFFNRGAFFLAMLILADKLALEEYGRLGLLLLISNSISGIVVPPLGLNIRNELIEIDFEKRKTYLSQNIAIIFAFVIAVSSILSFWIVFEFGSTALIYPILFFLHTLFLTIFNFLNYFYSGIDEFKAYNKRTLWTGVLMIPFIFFFPIKSAIYPLIIFTSAYFVSVLYLLQKFRYRNSDYFSIDFLSLKEYINCRRSILVPIFLQSLVNLPVLSTVQFIIVSFTANYKLIGIITFATQITNLVSIIVNRVNSVTIPALNKIKTKRILFRKKVVTEALFLFGLSFTASLVVSFLIPTIISFTDNKIMAYRYEIVFYVIANLTTYAYWYAQEVNIIIKENWKVFYANLIWAAIVILTTLLIALLGQDISLTTYSILVIGSRGLIVLFLIKNIIEITKYEKKSDKVFV</sequence>
<keyword evidence="1" id="KW-1133">Transmembrane helix</keyword>
<dbReference type="AlphaFoldDB" id="A0A501W2W4"/>
<keyword evidence="1" id="KW-0472">Membrane</keyword>
<comment type="caution">
    <text evidence="2">The sequence shown here is derived from an EMBL/GenBank/DDBJ whole genome shotgun (WGS) entry which is preliminary data.</text>
</comment>
<feature type="transmembrane region" description="Helical" evidence="1">
    <location>
        <begin position="244"/>
        <end position="266"/>
    </location>
</feature>
<dbReference type="Proteomes" id="UP000316727">
    <property type="component" value="Unassembled WGS sequence"/>
</dbReference>
<name>A0A501W2W4_9BACT</name>
<accession>A0A501W2W4</accession>
<evidence type="ECO:0000313" key="2">
    <source>
        <dbReference type="EMBL" id="TPE39986.1"/>
    </source>
</evidence>
<keyword evidence="1" id="KW-0812">Transmembrane</keyword>
<proteinExistence type="predicted"/>
<feature type="transmembrane region" description="Helical" evidence="1">
    <location>
        <begin position="110"/>
        <end position="134"/>
    </location>
</feature>
<feature type="transmembrane region" description="Helical" evidence="1">
    <location>
        <begin position="9"/>
        <end position="30"/>
    </location>
</feature>
<dbReference type="RefSeq" id="WP_140624112.1">
    <property type="nucleotide sequence ID" value="NZ_VFRQ01000019.1"/>
</dbReference>
<dbReference type="EMBL" id="VFRQ01000019">
    <property type="protein sequence ID" value="TPE39986.1"/>
    <property type="molecule type" value="Genomic_DNA"/>
</dbReference>
<feature type="transmembrane region" description="Helical" evidence="1">
    <location>
        <begin position="167"/>
        <end position="185"/>
    </location>
</feature>
<feature type="transmembrane region" description="Helical" evidence="1">
    <location>
        <begin position="42"/>
        <end position="62"/>
    </location>
</feature>
<reference evidence="2 3" key="1">
    <citation type="submission" date="2019-06" db="EMBL/GenBank/DDBJ databases">
        <title>A novel bacterium of genus Pontibacter, isolated from marine sediment.</title>
        <authorList>
            <person name="Huang H."/>
            <person name="Mo K."/>
            <person name="Hu Y."/>
        </authorList>
    </citation>
    <scope>NUCLEOTIDE SEQUENCE [LARGE SCALE GENOMIC DNA]</scope>
    <source>
        <strain evidence="2 3">HB172049</strain>
    </source>
</reference>
<gene>
    <name evidence="2" type="ORF">FJM65_20460</name>
</gene>